<name>A0A067Q319_9AGAM</name>
<sequence length="198" mass="21889">MTPQNIGSPRYSSPKSGPEWASLCIHCAVYDPRWLQAQGRPCSLHDDANCGVRRSPQASRSAVCGVREDAFMCDGLARPPWIGKSYSDTSVTPPGHWHRLVLDKRRSEIPLCRPVYPNDREISRLVLSRVERWGVVFLAQVPLVRDGISDLQSRNEMSKVLGGFVTGEIVDNLLWSPVAWRTCQGSSPKIQSPPPGGG</sequence>
<dbReference type="HOGENOM" id="CLU_1378312_0_0_1"/>
<protein>
    <submittedName>
        <fullName evidence="1">Uncharacterized protein</fullName>
    </submittedName>
</protein>
<dbReference type="EMBL" id="KL197712">
    <property type="protein sequence ID" value="KDQ61384.1"/>
    <property type="molecule type" value="Genomic_DNA"/>
</dbReference>
<gene>
    <name evidence="1" type="ORF">JAAARDRAFT_30812</name>
</gene>
<keyword evidence="2" id="KW-1185">Reference proteome</keyword>
<reference evidence="2" key="1">
    <citation type="journal article" date="2014" name="Proc. Natl. Acad. Sci. U.S.A.">
        <title>Extensive sampling of basidiomycete genomes demonstrates inadequacy of the white-rot/brown-rot paradigm for wood decay fungi.</title>
        <authorList>
            <person name="Riley R."/>
            <person name="Salamov A.A."/>
            <person name="Brown D.W."/>
            <person name="Nagy L.G."/>
            <person name="Floudas D."/>
            <person name="Held B.W."/>
            <person name="Levasseur A."/>
            <person name="Lombard V."/>
            <person name="Morin E."/>
            <person name="Otillar R."/>
            <person name="Lindquist E.A."/>
            <person name="Sun H."/>
            <person name="LaButti K.M."/>
            <person name="Schmutz J."/>
            <person name="Jabbour D."/>
            <person name="Luo H."/>
            <person name="Baker S.E."/>
            <person name="Pisabarro A.G."/>
            <person name="Walton J.D."/>
            <person name="Blanchette R.A."/>
            <person name="Henrissat B."/>
            <person name="Martin F."/>
            <person name="Cullen D."/>
            <person name="Hibbett D.S."/>
            <person name="Grigoriev I.V."/>
        </authorList>
    </citation>
    <scope>NUCLEOTIDE SEQUENCE [LARGE SCALE GENOMIC DNA]</scope>
    <source>
        <strain evidence="2">MUCL 33604</strain>
    </source>
</reference>
<dbReference type="AlphaFoldDB" id="A0A067Q319"/>
<evidence type="ECO:0000313" key="1">
    <source>
        <dbReference type="EMBL" id="KDQ61384.1"/>
    </source>
</evidence>
<dbReference type="Proteomes" id="UP000027265">
    <property type="component" value="Unassembled WGS sequence"/>
</dbReference>
<evidence type="ECO:0000313" key="2">
    <source>
        <dbReference type="Proteomes" id="UP000027265"/>
    </source>
</evidence>
<proteinExistence type="predicted"/>
<organism evidence="1 2">
    <name type="scientific">Jaapia argillacea MUCL 33604</name>
    <dbReference type="NCBI Taxonomy" id="933084"/>
    <lineage>
        <taxon>Eukaryota</taxon>
        <taxon>Fungi</taxon>
        <taxon>Dikarya</taxon>
        <taxon>Basidiomycota</taxon>
        <taxon>Agaricomycotina</taxon>
        <taxon>Agaricomycetes</taxon>
        <taxon>Agaricomycetidae</taxon>
        <taxon>Jaapiales</taxon>
        <taxon>Jaapiaceae</taxon>
        <taxon>Jaapia</taxon>
    </lineage>
</organism>
<accession>A0A067Q319</accession>
<dbReference type="InParanoid" id="A0A067Q319"/>